<dbReference type="EMBL" id="JARAFO010000155">
    <property type="protein sequence ID" value="MDE1454607.1"/>
    <property type="molecule type" value="Genomic_DNA"/>
</dbReference>
<sequence length="211" mass="24030">MNKNKNLIDLIQQFQTTGSPRLFEDIYKRVYSVIERVSDDFSKKRAIVKEDIISALNERLWNWASRVDLGKVKNVEKVLYTEFKNSAIDVIRGKNGTYVKKRIPIDTTAEENAATFESESDFDLASYVVSKVSGEIKTDHDKRQLIEALTNNSDALTTAIVKEHLSPEQPSARQIGRKLGVHHYTVTREIRKLAKNYDASQHGDISVYLAV</sequence>
<proteinExistence type="predicted"/>
<reference evidence="1" key="1">
    <citation type="submission" date="2022-12" db="EMBL/GenBank/DDBJ databases">
        <title>Draft Genome Sequences of Bacillus licheniformis and Bacillus paralicheniformis strains isolated from Irish skim milk powders.</title>
        <authorList>
            <person name="Lourenco A."/>
            <person name="Li F."/>
            <person name="Geraldine D."/>
            <person name="Tobin J.T."/>
            <person name="Butler F."/>
            <person name="Jordan K."/>
            <person name="Obrien T."/>
        </authorList>
    </citation>
    <scope>NUCLEOTIDE SEQUENCE</scope>
    <source>
        <strain evidence="1">3370</strain>
    </source>
</reference>
<comment type="caution">
    <text evidence="1">The sequence shown here is derived from an EMBL/GenBank/DDBJ whole genome shotgun (WGS) entry which is preliminary data.</text>
</comment>
<gene>
    <name evidence="1" type="ORF">PVN32_20890</name>
</gene>
<evidence type="ECO:0008006" key="3">
    <source>
        <dbReference type="Google" id="ProtNLM"/>
    </source>
</evidence>
<dbReference type="AlphaFoldDB" id="A0AAW6KHM2"/>
<evidence type="ECO:0000313" key="1">
    <source>
        <dbReference type="EMBL" id="MDE1454607.1"/>
    </source>
</evidence>
<accession>A0AAW6KHM2</accession>
<organism evidence="1 2">
    <name type="scientific">Bacillus paralicheniformis</name>
    <dbReference type="NCBI Taxonomy" id="1648923"/>
    <lineage>
        <taxon>Bacteria</taxon>
        <taxon>Bacillati</taxon>
        <taxon>Bacillota</taxon>
        <taxon>Bacilli</taxon>
        <taxon>Bacillales</taxon>
        <taxon>Bacillaceae</taxon>
        <taxon>Bacillus</taxon>
    </lineage>
</organism>
<evidence type="ECO:0000313" key="2">
    <source>
        <dbReference type="Proteomes" id="UP001216709"/>
    </source>
</evidence>
<dbReference type="Proteomes" id="UP001216709">
    <property type="component" value="Unassembled WGS sequence"/>
</dbReference>
<name>A0AAW6KHM2_9BACI</name>
<dbReference type="RefSeq" id="WP_274685664.1">
    <property type="nucleotide sequence ID" value="NZ_JARAFO010000155.1"/>
</dbReference>
<protein>
    <recommendedName>
        <fullName evidence="3">Sigma-70 family RNA polymerase sigma factor</fullName>
    </recommendedName>
</protein>